<dbReference type="InterPro" id="IPR017896">
    <property type="entry name" value="4Fe4S_Fe-S-bd"/>
</dbReference>
<dbReference type="GO" id="GO:0051536">
    <property type="term" value="F:iron-sulfur cluster binding"/>
    <property type="evidence" value="ECO:0007669"/>
    <property type="project" value="UniProtKB-KW"/>
</dbReference>
<dbReference type="InterPro" id="IPR009051">
    <property type="entry name" value="Helical_ferredxn"/>
</dbReference>
<evidence type="ECO:0000256" key="1">
    <source>
        <dbReference type="ARBA" id="ARBA00022723"/>
    </source>
</evidence>
<feature type="domain" description="4Fe-4S ferredoxin-type" evidence="4">
    <location>
        <begin position="199"/>
        <end position="229"/>
    </location>
</feature>
<dbReference type="Gene3D" id="1.10.1060.10">
    <property type="entry name" value="Alpha-helical ferredoxin"/>
    <property type="match status" value="1"/>
</dbReference>
<keyword evidence="1" id="KW-0479">Metal-binding</keyword>
<evidence type="ECO:0000259" key="4">
    <source>
        <dbReference type="PROSITE" id="PS51379"/>
    </source>
</evidence>
<evidence type="ECO:0000313" key="6">
    <source>
        <dbReference type="Proteomes" id="UP000005561"/>
    </source>
</evidence>
<name>C6LCJ6_9FIRM</name>
<dbReference type="PROSITE" id="PS00198">
    <property type="entry name" value="4FE4S_FER_1"/>
    <property type="match status" value="2"/>
</dbReference>
<dbReference type="Proteomes" id="UP000005561">
    <property type="component" value="Unassembled WGS sequence"/>
</dbReference>
<keyword evidence="3" id="KW-0411">Iron-sulfur</keyword>
<gene>
    <name evidence="5" type="ORF">BRYFOR_06343</name>
</gene>
<evidence type="ECO:0000313" key="5">
    <source>
        <dbReference type="EMBL" id="EET61660.1"/>
    </source>
</evidence>
<proteinExistence type="predicted"/>
<dbReference type="eggNOG" id="COG4656">
    <property type="taxonomic scope" value="Bacteria"/>
</dbReference>
<feature type="domain" description="4Fe-4S ferredoxin-type" evidence="4">
    <location>
        <begin position="252"/>
        <end position="282"/>
    </location>
</feature>
<dbReference type="PROSITE" id="PS51379">
    <property type="entry name" value="4FE4S_FER_2"/>
    <property type="match status" value="2"/>
</dbReference>
<dbReference type="GO" id="GO:0046872">
    <property type="term" value="F:metal ion binding"/>
    <property type="evidence" value="ECO:0007669"/>
    <property type="project" value="UniProtKB-KW"/>
</dbReference>
<dbReference type="InterPro" id="IPR017900">
    <property type="entry name" value="4Fe4S_Fe_S_CS"/>
</dbReference>
<evidence type="ECO:0000256" key="3">
    <source>
        <dbReference type="ARBA" id="ARBA00023014"/>
    </source>
</evidence>
<dbReference type="EMBL" id="ACCL02000005">
    <property type="protein sequence ID" value="EET61660.1"/>
    <property type="molecule type" value="Genomic_DNA"/>
</dbReference>
<organism evidence="5 6">
    <name type="scientific">Marvinbryantia formatexigens DSM 14469</name>
    <dbReference type="NCBI Taxonomy" id="478749"/>
    <lineage>
        <taxon>Bacteria</taxon>
        <taxon>Bacillati</taxon>
        <taxon>Bacillota</taxon>
        <taxon>Clostridia</taxon>
        <taxon>Lachnospirales</taxon>
        <taxon>Lachnospiraceae</taxon>
        <taxon>Marvinbryantia</taxon>
    </lineage>
</organism>
<reference evidence="5" key="1">
    <citation type="submission" date="2009-07" db="EMBL/GenBank/DDBJ databases">
        <authorList>
            <person name="Weinstock G."/>
            <person name="Sodergren E."/>
            <person name="Clifton S."/>
            <person name="Fulton L."/>
            <person name="Fulton B."/>
            <person name="Courtney L."/>
            <person name="Fronick C."/>
            <person name="Harrison M."/>
            <person name="Strong C."/>
            <person name="Farmer C."/>
            <person name="Delahaunty K."/>
            <person name="Markovic C."/>
            <person name="Hall O."/>
            <person name="Minx P."/>
            <person name="Tomlinson C."/>
            <person name="Mitreva M."/>
            <person name="Nelson J."/>
            <person name="Hou S."/>
            <person name="Wollam A."/>
            <person name="Pepin K.H."/>
            <person name="Johnson M."/>
            <person name="Bhonagiri V."/>
            <person name="Nash W.E."/>
            <person name="Warren W."/>
            <person name="Chinwalla A."/>
            <person name="Mardis E.R."/>
            <person name="Wilson R.K."/>
        </authorList>
    </citation>
    <scope>NUCLEOTIDE SEQUENCE [LARGE SCALE GENOMIC DNA]</scope>
    <source>
        <strain evidence="5">DSM 14469</strain>
    </source>
</reference>
<protein>
    <submittedName>
        <fullName evidence="5">4Fe-4S binding domain protein</fullName>
    </submittedName>
</protein>
<dbReference type="STRING" id="168384.SAMN05660368_00112"/>
<dbReference type="AlphaFoldDB" id="C6LCJ6"/>
<comment type="caution">
    <text evidence="5">The sequence shown here is derived from an EMBL/GenBank/DDBJ whole genome shotgun (WGS) entry which is preliminary data.</text>
</comment>
<sequence>MQELINRAKELLADGTVARVLGWRAGDLPYNPEPAYFENAEELQDFVYNGFCGANLSKYMIEASKLEGKTLVCLKPCDTYSFNQLLKEHRVDREKAYIIGVGCKGKLDIEKIRKQGIKGIERIDGAEIEDACDTLTIQTIYGEKSCAYKDAMLERCHVCKGKEHQIYDELIGDSADTTDADRFEEVRRIEAMSPQEKFAFFQKELSKCIRCNACRNVCPACSCRKCVFDSTKFDSSQKANADSFEEKMFHIIRAFHVAGRCTDCGECSRVCPQGIPLHLFNRKFIKDINELYGEYQAGEDITADTPLTHFTFDDAEPGIVAERGKEHV</sequence>
<evidence type="ECO:0000256" key="2">
    <source>
        <dbReference type="ARBA" id="ARBA00023004"/>
    </source>
</evidence>
<keyword evidence="6" id="KW-1185">Reference proteome</keyword>
<dbReference type="Pfam" id="PF13183">
    <property type="entry name" value="Fer4_8"/>
    <property type="match status" value="1"/>
</dbReference>
<keyword evidence="2" id="KW-0408">Iron</keyword>
<dbReference type="OrthoDB" id="9773828at2"/>
<dbReference type="SUPFAM" id="SSF46548">
    <property type="entry name" value="alpha-helical ferredoxin"/>
    <property type="match status" value="1"/>
</dbReference>
<accession>C6LCJ6</accession>
<dbReference type="RefSeq" id="WP_006861138.1">
    <property type="nucleotide sequence ID" value="NZ_ACCL02000005.1"/>
</dbReference>